<comment type="cofactor">
    <cofactor evidence="1">
        <name>FMN</name>
        <dbReference type="ChEBI" id="CHEBI:58210"/>
    </cofactor>
</comment>
<dbReference type="GO" id="GO:0016491">
    <property type="term" value="F:oxidoreductase activity"/>
    <property type="evidence" value="ECO:0007669"/>
    <property type="project" value="UniProtKB-KW"/>
</dbReference>
<dbReference type="EMBL" id="LVVT01000022">
    <property type="protein sequence ID" value="TQS81588.1"/>
    <property type="molecule type" value="Genomic_DNA"/>
</dbReference>
<keyword evidence="5" id="KW-0560">Oxidoreductase</keyword>
<evidence type="ECO:0000256" key="5">
    <source>
        <dbReference type="ARBA" id="ARBA00023002"/>
    </source>
</evidence>
<dbReference type="Proteomes" id="UP000752814">
    <property type="component" value="Unassembled WGS sequence"/>
</dbReference>
<dbReference type="AlphaFoldDB" id="A0A8J8PF77"/>
<dbReference type="PANTHER" id="PTHR43673:SF2">
    <property type="entry name" value="NITROREDUCTASE"/>
    <property type="match status" value="1"/>
</dbReference>
<dbReference type="InterPro" id="IPR029478">
    <property type="entry name" value="TM1586_NiRdase"/>
</dbReference>
<evidence type="ECO:0000256" key="1">
    <source>
        <dbReference type="ARBA" id="ARBA00001917"/>
    </source>
</evidence>
<dbReference type="SUPFAM" id="SSF55469">
    <property type="entry name" value="FMN-dependent nitroreductase-like"/>
    <property type="match status" value="1"/>
</dbReference>
<dbReference type="Pfam" id="PF14512">
    <property type="entry name" value="TM1586_NiRdase"/>
    <property type="match status" value="1"/>
</dbReference>
<organism evidence="7 8">
    <name type="scientific">Candidatus Methanomassiliicoccus intestinalis</name>
    <dbReference type="NCBI Taxonomy" id="1406512"/>
    <lineage>
        <taxon>Archaea</taxon>
        <taxon>Methanobacteriati</taxon>
        <taxon>Thermoplasmatota</taxon>
        <taxon>Thermoplasmata</taxon>
        <taxon>Methanomassiliicoccales</taxon>
        <taxon>Methanomassiliicoccaceae</taxon>
        <taxon>Methanomassiliicoccus</taxon>
    </lineage>
</organism>
<sequence>MEVSTAIANRRSVRKYKPEQISKEDMSKILEAARLSPSARNDQARKLIVITDEKIKLEMVAACKNQSFVKECGAVLIAVHNPEKRWSAEDCVIMLDHITLQAEELGMGTCWIGAFEEDKVKEVAKIPADMRVAMCMTIGYPDESPAARPRKDLDEIVCWEKYQ</sequence>
<dbReference type="PANTHER" id="PTHR43673">
    <property type="entry name" value="NAD(P)H NITROREDUCTASE YDGI-RELATED"/>
    <property type="match status" value="1"/>
</dbReference>
<accession>A0A8J8PF77</accession>
<protein>
    <submittedName>
        <fullName evidence="7">Nitroreductase</fullName>
    </submittedName>
</protein>
<dbReference type="InterPro" id="IPR000415">
    <property type="entry name" value="Nitroreductase-like"/>
</dbReference>
<evidence type="ECO:0000313" key="8">
    <source>
        <dbReference type="Proteomes" id="UP000752814"/>
    </source>
</evidence>
<reference evidence="7" key="1">
    <citation type="submission" date="2016-03" db="EMBL/GenBank/DDBJ databases">
        <authorList>
            <person name="Borrel G."/>
            <person name="Mccann A."/>
            <person name="O'Toole P.W."/>
        </authorList>
    </citation>
    <scope>NUCLEOTIDE SEQUENCE</scope>
    <source>
        <strain evidence="7">183</strain>
    </source>
</reference>
<gene>
    <name evidence="7" type="ORF">A3207_04080</name>
</gene>
<comment type="similarity">
    <text evidence="2">Belongs to the nitroreductase family.</text>
</comment>
<evidence type="ECO:0000256" key="3">
    <source>
        <dbReference type="ARBA" id="ARBA00022630"/>
    </source>
</evidence>
<evidence type="ECO:0000259" key="6">
    <source>
        <dbReference type="Pfam" id="PF14512"/>
    </source>
</evidence>
<evidence type="ECO:0000313" key="7">
    <source>
        <dbReference type="EMBL" id="TQS81588.1"/>
    </source>
</evidence>
<keyword evidence="3" id="KW-0285">Flavoprotein</keyword>
<feature type="domain" description="Putative nitroreductase TM1586" evidence="6">
    <location>
        <begin position="3"/>
        <end position="158"/>
    </location>
</feature>
<dbReference type="RefSeq" id="WP_400195422.1">
    <property type="nucleotide sequence ID" value="NZ_CAYAYE010000017.1"/>
</dbReference>
<dbReference type="Gene3D" id="3.40.109.10">
    <property type="entry name" value="NADH Oxidase"/>
    <property type="match status" value="1"/>
</dbReference>
<evidence type="ECO:0000256" key="4">
    <source>
        <dbReference type="ARBA" id="ARBA00022643"/>
    </source>
</evidence>
<proteinExistence type="inferred from homology"/>
<evidence type="ECO:0000256" key="2">
    <source>
        <dbReference type="ARBA" id="ARBA00007118"/>
    </source>
</evidence>
<comment type="caution">
    <text evidence="7">The sequence shown here is derived from an EMBL/GenBank/DDBJ whole genome shotgun (WGS) entry which is preliminary data.</text>
</comment>
<name>A0A8J8PF77_9ARCH</name>
<keyword evidence="4" id="KW-0288">FMN</keyword>